<dbReference type="EMBL" id="JBHSJD010000002">
    <property type="protein sequence ID" value="MFC5021349.1"/>
    <property type="molecule type" value="Genomic_DNA"/>
</dbReference>
<gene>
    <name evidence="1" type="ORF">ACFPM3_04170</name>
</gene>
<sequence>MDVVTSGVALPALHRAFVDTARRDGSTAALHACACFAEQLLSDAAAAAARTPDGPRAGLPGIPGELPELAEELRGMCTELAREMAADPGAPARDTDGRSRLLERALALATATTDTLWRSAAARTDPVAAALLRHATDWKTPECYGYDLADPELCLAQAAGHLAERPAGEPVLVVAVRTGGSYLAPFWQAAAEDAGRAAAPTWHSVRPVRGADGITLPQAELAALPRTLPPRTVIVLVDDQPDTGATARAVRDRIAERFPAARDILLAAPGRLYDPSGPAVRVVAERPPVRTGAERLWQLAGTGDSARLAARARAAGVPLAPGAVHRTEPFRGPFLDLYGSDPAPARSGGAHRIAPRARPFTLTSTGRGATPDVHHFRFIGTGTHGLHCYRALRAMGQLLPPGTAFADGYLVTRHESGLRPLRDALPVLDEPRRRHVLGAVARSWHELRRLGELGRPGEAAVYDPRERLGQGLRRLRERMGRPLPVDDAWLARYVPGRAPLGGVDGVLFRTPLPYGHGFWHWQLAGADGSEGAPVLRRFGLDWIWGGGGSLESEIASFVVENRLDAHARDLLRDAVAEATGDARAFDAGLSLAGEALHWNVRTWLRRCPVLTGATADRVEAELAAQARYVADLG</sequence>
<organism evidence="1 2">
    <name type="scientific">Streptomyces coeruleoprunus</name>
    <dbReference type="NCBI Taxonomy" id="285563"/>
    <lineage>
        <taxon>Bacteria</taxon>
        <taxon>Bacillati</taxon>
        <taxon>Actinomycetota</taxon>
        <taxon>Actinomycetes</taxon>
        <taxon>Kitasatosporales</taxon>
        <taxon>Streptomycetaceae</taxon>
        <taxon>Streptomyces</taxon>
    </lineage>
</organism>
<reference evidence="2" key="1">
    <citation type="journal article" date="2019" name="Int. J. Syst. Evol. Microbiol.">
        <title>The Global Catalogue of Microorganisms (GCM) 10K type strain sequencing project: providing services to taxonomists for standard genome sequencing and annotation.</title>
        <authorList>
            <consortium name="The Broad Institute Genomics Platform"/>
            <consortium name="The Broad Institute Genome Sequencing Center for Infectious Disease"/>
            <person name="Wu L."/>
            <person name="Ma J."/>
        </authorList>
    </citation>
    <scope>NUCLEOTIDE SEQUENCE [LARGE SCALE GENOMIC DNA]</scope>
    <source>
        <strain evidence="2">CGMCC 4.1648</strain>
    </source>
</reference>
<protein>
    <submittedName>
        <fullName evidence="1">Uncharacterized protein</fullName>
    </submittedName>
</protein>
<accession>A0ABV9X7F1</accession>
<evidence type="ECO:0000313" key="2">
    <source>
        <dbReference type="Proteomes" id="UP001595829"/>
    </source>
</evidence>
<dbReference type="SUPFAM" id="SSF53271">
    <property type="entry name" value="PRTase-like"/>
    <property type="match status" value="1"/>
</dbReference>
<comment type="caution">
    <text evidence="1">The sequence shown here is derived from an EMBL/GenBank/DDBJ whole genome shotgun (WGS) entry which is preliminary data.</text>
</comment>
<dbReference type="RefSeq" id="WP_345693317.1">
    <property type="nucleotide sequence ID" value="NZ_BAABIT010000001.1"/>
</dbReference>
<dbReference type="InterPro" id="IPR029057">
    <property type="entry name" value="PRTase-like"/>
</dbReference>
<evidence type="ECO:0000313" key="1">
    <source>
        <dbReference type="EMBL" id="MFC5021349.1"/>
    </source>
</evidence>
<keyword evidence="2" id="KW-1185">Reference proteome</keyword>
<name>A0ABV9X7F1_9ACTN</name>
<dbReference type="Proteomes" id="UP001595829">
    <property type="component" value="Unassembled WGS sequence"/>
</dbReference>
<proteinExistence type="predicted"/>